<evidence type="ECO:0000313" key="3">
    <source>
        <dbReference type="Proteomes" id="UP000703269"/>
    </source>
</evidence>
<feature type="region of interest" description="Disordered" evidence="1">
    <location>
        <begin position="1"/>
        <end position="39"/>
    </location>
</feature>
<dbReference type="EMBL" id="BPQB01000048">
    <property type="protein sequence ID" value="GJE95426.1"/>
    <property type="molecule type" value="Genomic_DNA"/>
</dbReference>
<proteinExistence type="predicted"/>
<evidence type="ECO:0000256" key="1">
    <source>
        <dbReference type="SAM" id="MobiDB-lite"/>
    </source>
</evidence>
<reference evidence="2 3" key="1">
    <citation type="submission" date="2021-08" db="EMBL/GenBank/DDBJ databases">
        <title>Draft Genome Sequence of Phanerochaete sordida strain YK-624.</title>
        <authorList>
            <person name="Mori T."/>
            <person name="Dohra H."/>
            <person name="Suzuki T."/>
            <person name="Kawagishi H."/>
            <person name="Hirai H."/>
        </authorList>
    </citation>
    <scope>NUCLEOTIDE SEQUENCE [LARGE SCALE GENOMIC DNA]</scope>
    <source>
        <strain evidence="2 3">YK-624</strain>
    </source>
</reference>
<organism evidence="2 3">
    <name type="scientific">Phanerochaete sordida</name>
    <dbReference type="NCBI Taxonomy" id="48140"/>
    <lineage>
        <taxon>Eukaryota</taxon>
        <taxon>Fungi</taxon>
        <taxon>Dikarya</taxon>
        <taxon>Basidiomycota</taxon>
        <taxon>Agaricomycotina</taxon>
        <taxon>Agaricomycetes</taxon>
        <taxon>Polyporales</taxon>
        <taxon>Phanerochaetaceae</taxon>
        <taxon>Phanerochaete</taxon>
    </lineage>
</organism>
<accession>A0A9P3LHD4</accession>
<keyword evidence="3" id="KW-1185">Reference proteome</keyword>
<feature type="region of interest" description="Disordered" evidence="1">
    <location>
        <begin position="53"/>
        <end position="84"/>
    </location>
</feature>
<comment type="caution">
    <text evidence="2">The sequence shown here is derived from an EMBL/GenBank/DDBJ whole genome shotgun (WGS) entry which is preliminary data.</text>
</comment>
<protein>
    <submittedName>
        <fullName evidence="2">Uncharacterized protein</fullName>
    </submittedName>
</protein>
<name>A0A9P3LHD4_9APHY</name>
<dbReference type="Proteomes" id="UP000703269">
    <property type="component" value="Unassembled WGS sequence"/>
</dbReference>
<feature type="compositionally biased region" description="Basic and acidic residues" evidence="1">
    <location>
        <begin position="19"/>
        <end position="28"/>
    </location>
</feature>
<dbReference type="AlphaFoldDB" id="A0A9P3LHD4"/>
<sequence length="84" mass="8794">MRVVRSGDGLNEQGGEQETAPRAEDVFRARAVTSSPPPACPMILAHRSLARKGISEPEVASSLGPSRRVHGLLSLGSPPLPARG</sequence>
<evidence type="ECO:0000313" key="2">
    <source>
        <dbReference type="EMBL" id="GJE95426.1"/>
    </source>
</evidence>
<gene>
    <name evidence="2" type="ORF">PsYK624_116100</name>
</gene>